<protein>
    <submittedName>
        <fullName evidence="2">Uncharacterized protein</fullName>
    </submittedName>
</protein>
<reference evidence="2 3" key="1">
    <citation type="submission" date="2015-01" db="EMBL/GenBank/DDBJ databases">
        <title>The Genome Sequence of Rhinocladiella mackenzie CBS 650.93.</title>
        <authorList>
            <consortium name="The Broad Institute Genomics Platform"/>
            <person name="Cuomo C."/>
            <person name="de Hoog S."/>
            <person name="Gorbushina A."/>
            <person name="Stielow B."/>
            <person name="Teixiera M."/>
            <person name="Abouelleil A."/>
            <person name="Chapman S.B."/>
            <person name="Priest M."/>
            <person name="Young S.K."/>
            <person name="Wortman J."/>
            <person name="Nusbaum C."/>
            <person name="Birren B."/>
        </authorList>
    </citation>
    <scope>NUCLEOTIDE SEQUENCE [LARGE SCALE GENOMIC DNA]</scope>
    <source>
        <strain evidence="2 3">CBS 650.93</strain>
    </source>
</reference>
<gene>
    <name evidence="2" type="ORF">Z518_08478</name>
</gene>
<dbReference type="AlphaFoldDB" id="A0A0D2FKU5"/>
<organism evidence="2 3">
    <name type="scientific">Rhinocladiella mackenziei CBS 650.93</name>
    <dbReference type="NCBI Taxonomy" id="1442369"/>
    <lineage>
        <taxon>Eukaryota</taxon>
        <taxon>Fungi</taxon>
        <taxon>Dikarya</taxon>
        <taxon>Ascomycota</taxon>
        <taxon>Pezizomycotina</taxon>
        <taxon>Eurotiomycetes</taxon>
        <taxon>Chaetothyriomycetidae</taxon>
        <taxon>Chaetothyriales</taxon>
        <taxon>Herpotrichiellaceae</taxon>
        <taxon>Rhinocladiella</taxon>
    </lineage>
</organism>
<dbReference type="VEuPathDB" id="FungiDB:Z518_08478"/>
<dbReference type="GeneID" id="25296549"/>
<dbReference type="Proteomes" id="UP000053617">
    <property type="component" value="Unassembled WGS sequence"/>
</dbReference>
<feature type="region of interest" description="Disordered" evidence="1">
    <location>
        <begin position="293"/>
        <end position="334"/>
    </location>
</feature>
<evidence type="ECO:0000256" key="1">
    <source>
        <dbReference type="SAM" id="MobiDB-lite"/>
    </source>
</evidence>
<name>A0A0D2FKU5_9EURO</name>
<keyword evidence="3" id="KW-1185">Reference proteome</keyword>
<dbReference type="HOGENOM" id="CLU_063702_0_0_1"/>
<evidence type="ECO:0000313" key="3">
    <source>
        <dbReference type="Proteomes" id="UP000053617"/>
    </source>
</evidence>
<evidence type="ECO:0000313" key="2">
    <source>
        <dbReference type="EMBL" id="KIX02537.1"/>
    </source>
</evidence>
<accession>A0A0D2FKU5</accession>
<dbReference type="EMBL" id="KN847480">
    <property type="protein sequence ID" value="KIX02537.1"/>
    <property type="molecule type" value="Genomic_DNA"/>
</dbReference>
<proteinExistence type="predicted"/>
<dbReference type="RefSeq" id="XP_013269673.1">
    <property type="nucleotide sequence ID" value="XM_013414219.1"/>
</dbReference>
<sequence length="358" mass="39237">MRAESNKSAANRWANVDVNYTSSIWDDCVAASEVFIIPTVITGQGTRLLLTIAENGTQHVRAIGRELEYKANIIKQRETYTKLQCICNILRIPNGESFITEEQILTEVNQASRSVEAQAAINHHCVTFAEHMLARFAQLHNVAQRVLGEQEERGDQLMNTEEGVKKLTVGIKCLDNIWADITRSWESLHKALQELDRIMLAWKPLAGAGPGVAEIENDEEAKGDGERERQQILIFDPTESGLERRLRLLQFERATDVGDEQLDIPLLGTSASREESEFAEAFKKRCEISGAAVGDAGKGNVPLSPPDHAEGKAAQANGAGPGLPDQLPDEQTMGTGAKRVAKVMARTAIAALAESEDD</sequence>
<dbReference type="OrthoDB" id="4153356at2759"/>